<dbReference type="EMBL" id="BMHY01000019">
    <property type="protein sequence ID" value="GGG88333.1"/>
    <property type="molecule type" value="Genomic_DNA"/>
</dbReference>
<dbReference type="AlphaFoldDB" id="A0A917HST3"/>
<feature type="region of interest" description="Disordered" evidence="1">
    <location>
        <begin position="1"/>
        <end position="45"/>
    </location>
</feature>
<feature type="compositionally biased region" description="Basic and acidic residues" evidence="1">
    <location>
        <begin position="1"/>
        <end position="23"/>
    </location>
</feature>
<dbReference type="Proteomes" id="UP000600247">
    <property type="component" value="Unassembled WGS sequence"/>
</dbReference>
<sequence>MPINKSDKKENQRNQSSFKEEAISTKQNKMANRPPSLNGINKQLP</sequence>
<comment type="caution">
    <text evidence="2">The sequence shown here is derived from an EMBL/GenBank/DDBJ whole genome shotgun (WGS) entry which is preliminary data.</text>
</comment>
<reference evidence="2 3" key="1">
    <citation type="journal article" date="2014" name="Int. J. Syst. Evol. Microbiol.">
        <title>Complete genome sequence of Corynebacterium casei LMG S-19264T (=DSM 44701T), isolated from a smear-ripened cheese.</title>
        <authorList>
            <consortium name="US DOE Joint Genome Institute (JGI-PGF)"/>
            <person name="Walter F."/>
            <person name="Albersmeier A."/>
            <person name="Kalinowski J."/>
            <person name="Ruckert C."/>
        </authorList>
    </citation>
    <scope>NUCLEOTIDE SEQUENCE [LARGE SCALE GENOMIC DNA]</scope>
    <source>
        <strain evidence="2 3">CGMCC 1.15286</strain>
    </source>
</reference>
<name>A0A917HST3_9BACL</name>
<organism evidence="2 3">
    <name type="scientific">Paenibacillus radicis</name>
    <name type="common">ex Gao et al. 2016</name>
    <dbReference type="NCBI Taxonomy" id="1737354"/>
    <lineage>
        <taxon>Bacteria</taxon>
        <taxon>Bacillati</taxon>
        <taxon>Bacillota</taxon>
        <taxon>Bacilli</taxon>
        <taxon>Bacillales</taxon>
        <taxon>Paenibacillaceae</taxon>
        <taxon>Paenibacillus</taxon>
    </lineage>
</organism>
<evidence type="ECO:0000256" key="1">
    <source>
        <dbReference type="SAM" id="MobiDB-lite"/>
    </source>
</evidence>
<proteinExistence type="predicted"/>
<gene>
    <name evidence="2" type="ORF">GCM10010918_53540</name>
</gene>
<evidence type="ECO:0000313" key="2">
    <source>
        <dbReference type="EMBL" id="GGG88333.1"/>
    </source>
</evidence>
<evidence type="ECO:0000313" key="3">
    <source>
        <dbReference type="Proteomes" id="UP000600247"/>
    </source>
</evidence>
<accession>A0A917HST3</accession>
<protein>
    <submittedName>
        <fullName evidence="2">Uncharacterized protein</fullName>
    </submittedName>
</protein>
<keyword evidence="3" id="KW-1185">Reference proteome</keyword>